<gene>
    <name evidence="2" type="ORF">H5P28_11160</name>
</gene>
<accession>A0A842HFK0</accession>
<evidence type="ECO:0000313" key="3">
    <source>
        <dbReference type="Proteomes" id="UP000546464"/>
    </source>
</evidence>
<reference evidence="2 3" key="1">
    <citation type="submission" date="2020-07" db="EMBL/GenBank/DDBJ databases">
        <authorList>
            <person name="Feng X."/>
        </authorList>
    </citation>
    <scope>NUCLEOTIDE SEQUENCE [LARGE SCALE GENOMIC DNA]</scope>
    <source>
        <strain evidence="2 3">JCM31066</strain>
    </source>
</reference>
<evidence type="ECO:0000256" key="1">
    <source>
        <dbReference type="SAM" id="Phobius"/>
    </source>
</evidence>
<proteinExistence type="predicted"/>
<protein>
    <submittedName>
        <fullName evidence="2">Uncharacterized protein</fullName>
    </submittedName>
</protein>
<evidence type="ECO:0000313" key="2">
    <source>
        <dbReference type="EMBL" id="MBC2594818.1"/>
    </source>
</evidence>
<keyword evidence="1" id="KW-1133">Transmembrane helix</keyword>
<comment type="caution">
    <text evidence="2">The sequence shown here is derived from an EMBL/GenBank/DDBJ whole genome shotgun (WGS) entry which is preliminary data.</text>
</comment>
<name>A0A842HFK0_9BACT</name>
<feature type="transmembrane region" description="Helical" evidence="1">
    <location>
        <begin position="105"/>
        <end position="135"/>
    </location>
</feature>
<dbReference type="AlphaFoldDB" id="A0A842HFK0"/>
<keyword evidence="1" id="KW-0812">Transmembrane</keyword>
<dbReference type="EMBL" id="JACHVB010000034">
    <property type="protein sequence ID" value="MBC2594818.1"/>
    <property type="molecule type" value="Genomic_DNA"/>
</dbReference>
<keyword evidence="1" id="KW-0472">Membrane</keyword>
<keyword evidence="3" id="KW-1185">Reference proteome</keyword>
<organism evidence="2 3">
    <name type="scientific">Ruficoccus amylovorans</name>
    <dbReference type="NCBI Taxonomy" id="1804625"/>
    <lineage>
        <taxon>Bacteria</taxon>
        <taxon>Pseudomonadati</taxon>
        <taxon>Verrucomicrobiota</taxon>
        <taxon>Opitutia</taxon>
        <taxon>Puniceicoccales</taxon>
        <taxon>Cerasicoccaceae</taxon>
        <taxon>Ruficoccus</taxon>
    </lineage>
</organism>
<dbReference type="Proteomes" id="UP000546464">
    <property type="component" value="Unassembled WGS sequence"/>
</dbReference>
<sequence length="166" mass="18776">MTASQLREWQFVHSLPDQWFYQIDQGEPLGPVTLDTVEELAAGHSESIRIHHISQQGANPPWVSLKEQGESNARTRLPATCPQCKVPLSPGYEIVRVRKMDTAKWFFFGGGVFLCFLAWPFGVFIGLPVCLYALLAKVNAEVPIWRCKNCKQTYSRNNSFGRLAPH</sequence>
<dbReference type="RefSeq" id="WP_185675780.1">
    <property type="nucleotide sequence ID" value="NZ_JACHVB010000034.1"/>
</dbReference>